<organism evidence="1 2">
    <name type="scientific">Streptomyces mobaraensis</name>
    <name type="common">Streptoverticillium mobaraense</name>
    <dbReference type="NCBI Taxonomy" id="35621"/>
    <lineage>
        <taxon>Bacteria</taxon>
        <taxon>Bacillati</taxon>
        <taxon>Actinomycetota</taxon>
        <taxon>Actinomycetes</taxon>
        <taxon>Kitasatosporales</taxon>
        <taxon>Streptomycetaceae</taxon>
        <taxon>Streptomyces</taxon>
    </lineage>
</organism>
<sequence>MNDAAATAPESTARALWRLAEPVHAVTYFTPEARAAYEDAGLRGWRRGYFAGRAAPFGPVGPEPVAASFFGFAPATVAGALPSVWEIVSPGRALELRRAGARNALRRLLAGRDEEVGRAAGLLAERVRALDCGGRVLSAANMALGFPVDPLDRLWHAATLLREHRGDGHVAALVAAGLDGCESLVLRAGLDTPRSELQPYRGWTDEEWDAAARRLAARGLLAPDGTATDEGRLLYASVEAATDRAAARPWQAVDPGELRELTDALTPLSRACAEVLRYPNPIGLPVPEAAAR</sequence>
<evidence type="ECO:0000313" key="2">
    <source>
        <dbReference type="Proteomes" id="UP000327000"/>
    </source>
</evidence>
<comment type="caution">
    <text evidence="1">The sequence shown here is derived from an EMBL/GenBank/DDBJ whole genome shotgun (WGS) entry which is preliminary data.</text>
</comment>
<reference evidence="1 2" key="1">
    <citation type="journal article" date="2019" name="Microb. Cell Fact.">
        <title>Exploring novel herbicidin analogues by transcriptional regulator overexpression and MS/MS molecular networking.</title>
        <authorList>
            <person name="Shi Y."/>
            <person name="Gu R."/>
            <person name="Li Y."/>
            <person name="Wang X."/>
            <person name="Ren W."/>
            <person name="Li X."/>
            <person name="Wang L."/>
            <person name="Xie Y."/>
            <person name="Hong B."/>
        </authorList>
    </citation>
    <scope>NUCLEOTIDE SEQUENCE [LARGE SCALE GENOMIC DNA]</scope>
    <source>
        <strain evidence="1 2">US-43</strain>
    </source>
</reference>
<evidence type="ECO:0000313" key="1">
    <source>
        <dbReference type="EMBL" id="KAB7845512.1"/>
    </source>
</evidence>
<name>A0A5N5W8P3_STRMB</name>
<dbReference type="OrthoDB" id="157052at2"/>
<dbReference type="NCBIfam" id="NF047719">
    <property type="entry name" value="SCO6745_fam_HTH"/>
    <property type="match status" value="1"/>
</dbReference>
<protein>
    <recommendedName>
        <fullName evidence="3">SalK</fullName>
    </recommendedName>
</protein>
<proteinExistence type="predicted"/>
<evidence type="ECO:0008006" key="3">
    <source>
        <dbReference type="Google" id="ProtNLM"/>
    </source>
</evidence>
<dbReference type="InterPro" id="IPR054058">
    <property type="entry name" value="HTH_67"/>
</dbReference>
<dbReference type="RefSeq" id="WP_004937902.1">
    <property type="nucleotide sequence ID" value="NZ_VOKX01000026.1"/>
</dbReference>
<dbReference type="Proteomes" id="UP000327000">
    <property type="component" value="Unassembled WGS sequence"/>
</dbReference>
<dbReference type="Pfam" id="PF21863">
    <property type="entry name" value="HTH_67"/>
    <property type="match status" value="1"/>
</dbReference>
<dbReference type="EMBL" id="VOKX01000026">
    <property type="protein sequence ID" value="KAB7845512.1"/>
    <property type="molecule type" value="Genomic_DNA"/>
</dbReference>
<dbReference type="AlphaFoldDB" id="A0A5N5W8P3"/>
<gene>
    <name evidence="1" type="ORF">FRZ00_13555</name>
</gene>
<keyword evidence="2" id="KW-1185">Reference proteome</keyword>
<accession>A0A5N5W8P3</accession>